<name>A0ABV7VBH3_9PROT</name>
<dbReference type="PANTHER" id="PTHR33154:SF15">
    <property type="entry name" value="REGULATORY PROTEIN ARSR"/>
    <property type="match status" value="1"/>
</dbReference>
<keyword evidence="3" id="KW-0804">Transcription</keyword>
<keyword evidence="6" id="KW-1185">Reference proteome</keyword>
<keyword evidence="1" id="KW-0805">Transcription regulation</keyword>
<dbReference type="InterPro" id="IPR036390">
    <property type="entry name" value="WH_DNA-bd_sf"/>
</dbReference>
<sequence>MTARTATPPPAPAADACCAPAADPADLAEALRPEDEELAALAKALGHPVRILILRNLLRIGTCYFGRLADLLPVAPSTASQHLTILKEAGLVKGDISDARPCYCVDLDRLRRVQQLVGDL</sequence>
<evidence type="ECO:0000256" key="2">
    <source>
        <dbReference type="ARBA" id="ARBA00023125"/>
    </source>
</evidence>
<evidence type="ECO:0000313" key="5">
    <source>
        <dbReference type="EMBL" id="MFC3674479.1"/>
    </source>
</evidence>
<evidence type="ECO:0000256" key="1">
    <source>
        <dbReference type="ARBA" id="ARBA00023015"/>
    </source>
</evidence>
<gene>
    <name evidence="5" type="ORF">ACFOOQ_02925</name>
</gene>
<evidence type="ECO:0000256" key="3">
    <source>
        <dbReference type="ARBA" id="ARBA00023163"/>
    </source>
</evidence>
<dbReference type="Gene3D" id="1.10.10.10">
    <property type="entry name" value="Winged helix-like DNA-binding domain superfamily/Winged helix DNA-binding domain"/>
    <property type="match status" value="1"/>
</dbReference>
<accession>A0ABV7VBH3</accession>
<evidence type="ECO:0000259" key="4">
    <source>
        <dbReference type="PROSITE" id="PS50987"/>
    </source>
</evidence>
<evidence type="ECO:0000313" key="6">
    <source>
        <dbReference type="Proteomes" id="UP001595711"/>
    </source>
</evidence>
<dbReference type="SUPFAM" id="SSF46785">
    <property type="entry name" value="Winged helix' DNA-binding domain"/>
    <property type="match status" value="1"/>
</dbReference>
<feature type="domain" description="HTH arsR-type" evidence="4">
    <location>
        <begin position="31"/>
        <end position="120"/>
    </location>
</feature>
<organism evidence="5 6">
    <name type="scientific">Ferrovibrio xuzhouensis</name>
    <dbReference type="NCBI Taxonomy" id="1576914"/>
    <lineage>
        <taxon>Bacteria</taxon>
        <taxon>Pseudomonadati</taxon>
        <taxon>Pseudomonadota</taxon>
        <taxon>Alphaproteobacteria</taxon>
        <taxon>Rhodospirillales</taxon>
        <taxon>Rhodospirillaceae</taxon>
        <taxon>Ferrovibrio</taxon>
    </lineage>
</organism>
<dbReference type="InterPro" id="IPR001845">
    <property type="entry name" value="HTH_ArsR_DNA-bd_dom"/>
</dbReference>
<comment type="caution">
    <text evidence="5">The sequence shown here is derived from an EMBL/GenBank/DDBJ whole genome shotgun (WGS) entry which is preliminary data.</text>
</comment>
<dbReference type="RefSeq" id="WP_379721526.1">
    <property type="nucleotide sequence ID" value="NZ_JBHRYJ010000001.1"/>
</dbReference>
<proteinExistence type="predicted"/>
<dbReference type="CDD" id="cd00090">
    <property type="entry name" value="HTH_ARSR"/>
    <property type="match status" value="1"/>
</dbReference>
<dbReference type="PANTHER" id="PTHR33154">
    <property type="entry name" value="TRANSCRIPTIONAL REGULATOR, ARSR FAMILY"/>
    <property type="match status" value="1"/>
</dbReference>
<dbReference type="Proteomes" id="UP001595711">
    <property type="component" value="Unassembled WGS sequence"/>
</dbReference>
<dbReference type="InterPro" id="IPR036388">
    <property type="entry name" value="WH-like_DNA-bd_sf"/>
</dbReference>
<dbReference type="EMBL" id="JBHRYJ010000001">
    <property type="protein sequence ID" value="MFC3674479.1"/>
    <property type="molecule type" value="Genomic_DNA"/>
</dbReference>
<dbReference type="Pfam" id="PF12840">
    <property type="entry name" value="HTH_20"/>
    <property type="match status" value="1"/>
</dbReference>
<dbReference type="SMART" id="SM00418">
    <property type="entry name" value="HTH_ARSR"/>
    <property type="match status" value="1"/>
</dbReference>
<protein>
    <submittedName>
        <fullName evidence="5">ArsR/SmtB family transcription factor</fullName>
    </submittedName>
</protein>
<dbReference type="PROSITE" id="PS50987">
    <property type="entry name" value="HTH_ARSR_2"/>
    <property type="match status" value="1"/>
</dbReference>
<dbReference type="InterPro" id="IPR051081">
    <property type="entry name" value="HTH_MetalResp_TranReg"/>
</dbReference>
<keyword evidence="2" id="KW-0238">DNA-binding</keyword>
<reference evidence="6" key="1">
    <citation type="journal article" date="2019" name="Int. J. Syst. Evol. Microbiol.">
        <title>The Global Catalogue of Microorganisms (GCM) 10K type strain sequencing project: providing services to taxonomists for standard genome sequencing and annotation.</title>
        <authorList>
            <consortium name="The Broad Institute Genomics Platform"/>
            <consortium name="The Broad Institute Genome Sequencing Center for Infectious Disease"/>
            <person name="Wu L."/>
            <person name="Ma J."/>
        </authorList>
    </citation>
    <scope>NUCLEOTIDE SEQUENCE [LARGE SCALE GENOMIC DNA]</scope>
    <source>
        <strain evidence="6">KCTC 42182</strain>
    </source>
</reference>
<dbReference type="InterPro" id="IPR011991">
    <property type="entry name" value="ArsR-like_HTH"/>
</dbReference>